<feature type="transmembrane region" description="Helical" evidence="8">
    <location>
        <begin position="234"/>
        <end position="255"/>
    </location>
</feature>
<evidence type="ECO:0000256" key="3">
    <source>
        <dbReference type="ARBA" id="ARBA00022679"/>
    </source>
</evidence>
<dbReference type="STRING" id="333138.LQ50_14240"/>
<keyword evidence="2" id="KW-1003">Cell membrane</keyword>
<dbReference type="eggNOG" id="COG0472">
    <property type="taxonomic scope" value="Bacteria"/>
</dbReference>
<dbReference type="PROSITE" id="PS01348">
    <property type="entry name" value="MRAY_2"/>
    <property type="match status" value="1"/>
</dbReference>
<protein>
    <recommendedName>
        <fullName evidence="11">UDP-phosphate N-acetylglucosaminyl 1-phosphate transferase</fullName>
    </recommendedName>
</protein>
<dbReference type="GO" id="GO:0005886">
    <property type="term" value="C:plasma membrane"/>
    <property type="evidence" value="ECO:0007669"/>
    <property type="project" value="UniProtKB-SubCell"/>
</dbReference>
<dbReference type="Proteomes" id="UP000030832">
    <property type="component" value="Unassembled WGS sequence"/>
</dbReference>
<dbReference type="CDD" id="cd06853">
    <property type="entry name" value="GT_WecA_like"/>
    <property type="match status" value="1"/>
</dbReference>
<feature type="transmembrane region" description="Helical" evidence="8">
    <location>
        <begin position="182"/>
        <end position="199"/>
    </location>
</feature>
<comment type="caution">
    <text evidence="9">The sequence shown here is derived from an EMBL/GenBank/DDBJ whole genome shotgun (WGS) entry which is preliminary data.</text>
</comment>
<feature type="transmembrane region" description="Helical" evidence="8">
    <location>
        <begin position="206"/>
        <end position="228"/>
    </location>
</feature>
<keyword evidence="7" id="KW-0479">Metal-binding</keyword>
<dbReference type="InterPro" id="IPR000715">
    <property type="entry name" value="Glycosyl_transferase_4"/>
</dbReference>
<evidence type="ECO:0000256" key="1">
    <source>
        <dbReference type="ARBA" id="ARBA00004651"/>
    </source>
</evidence>
<reference evidence="9 10" key="1">
    <citation type="submission" date="2014-09" db="EMBL/GenBank/DDBJ databases">
        <title>Genome sequencing and annotation of Bacillus Okhensis strain Kh10-101T.</title>
        <authorList>
            <person name="Prakash J.S."/>
        </authorList>
    </citation>
    <scope>NUCLEOTIDE SEQUENCE [LARGE SCALE GENOMIC DNA]</scope>
    <source>
        <strain evidence="10">Kh10-101T</strain>
    </source>
</reference>
<feature type="transmembrane region" description="Helical" evidence="8">
    <location>
        <begin position="68"/>
        <end position="85"/>
    </location>
</feature>
<evidence type="ECO:0000256" key="5">
    <source>
        <dbReference type="ARBA" id="ARBA00022989"/>
    </source>
</evidence>
<keyword evidence="10" id="KW-1185">Reference proteome</keyword>
<evidence type="ECO:0000256" key="6">
    <source>
        <dbReference type="ARBA" id="ARBA00023136"/>
    </source>
</evidence>
<feature type="binding site" evidence="7">
    <location>
        <position position="210"/>
    </location>
    <ligand>
        <name>Mg(2+)</name>
        <dbReference type="ChEBI" id="CHEBI:18420"/>
    </ligand>
</feature>
<sequence length="352" mass="38269">MLIFVFLITILSSCLLTPVMIKFGYAIKAVDEPGERRVHKKAVPRIGGIALIATFIIAFFVISQFVDLSYGILLGVLIIGATGLLDDLFQLTPIQKIIGQVLAASVVIFMSGITIQYINVPFSNEAVAVPYWISIPITFLWIVIITNAINLIDGLDGLAAGVSGIAAVSIFVLSILMGNVVVAFLSIAIIGAVIGFLFYNFNPAKIFMGDCGALFLGFILAVVSLMGFKQVTTISLLIPFLILGVPIIDTAIAIIRRAIQNKPITIADKSHLHHKLLEFGYSHKQTVLIIYLLATVFGVTAVAFSQVSSMASTIIFIALVLFIEVLIEKFSLISRTYRPILQMFDKIKNKTS</sequence>
<evidence type="ECO:0000313" key="10">
    <source>
        <dbReference type="Proteomes" id="UP000030832"/>
    </source>
</evidence>
<dbReference type="EMBL" id="JRJU01000017">
    <property type="protein sequence ID" value="KHF39595.1"/>
    <property type="molecule type" value="Genomic_DNA"/>
</dbReference>
<dbReference type="GO" id="GO:0071555">
    <property type="term" value="P:cell wall organization"/>
    <property type="evidence" value="ECO:0007669"/>
    <property type="project" value="TreeGrafter"/>
</dbReference>
<evidence type="ECO:0000256" key="4">
    <source>
        <dbReference type="ARBA" id="ARBA00022692"/>
    </source>
</evidence>
<evidence type="ECO:0000256" key="8">
    <source>
        <dbReference type="SAM" id="Phobius"/>
    </source>
</evidence>
<dbReference type="GO" id="GO:0009103">
    <property type="term" value="P:lipopolysaccharide biosynthetic process"/>
    <property type="evidence" value="ECO:0007669"/>
    <property type="project" value="TreeGrafter"/>
</dbReference>
<feature type="transmembrane region" description="Helical" evidence="8">
    <location>
        <begin position="158"/>
        <end position="176"/>
    </location>
</feature>
<keyword evidence="6 8" id="KW-0472">Membrane</keyword>
<dbReference type="PANTHER" id="PTHR22926:SF3">
    <property type="entry name" value="UNDECAPRENYL-PHOSPHATE ALPHA-N-ACETYLGLUCOSAMINYL 1-PHOSPHATE TRANSFERASE"/>
    <property type="match status" value="1"/>
</dbReference>
<keyword evidence="5 8" id="KW-1133">Transmembrane helix</keyword>
<evidence type="ECO:0000256" key="2">
    <source>
        <dbReference type="ARBA" id="ARBA00022475"/>
    </source>
</evidence>
<comment type="cofactor">
    <cofactor evidence="7">
        <name>Mg(2+)</name>
        <dbReference type="ChEBI" id="CHEBI:18420"/>
    </cofactor>
</comment>
<dbReference type="GO" id="GO:0046872">
    <property type="term" value="F:metal ion binding"/>
    <property type="evidence" value="ECO:0007669"/>
    <property type="project" value="UniProtKB-KW"/>
</dbReference>
<feature type="transmembrane region" description="Helical" evidence="8">
    <location>
        <begin position="97"/>
        <end position="118"/>
    </location>
</feature>
<dbReference type="GO" id="GO:0044038">
    <property type="term" value="P:cell wall macromolecule biosynthetic process"/>
    <property type="evidence" value="ECO:0007669"/>
    <property type="project" value="TreeGrafter"/>
</dbReference>
<evidence type="ECO:0008006" key="11">
    <source>
        <dbReference type="Google" id="ProtNLM"/>
    </source>
</evidence>
<gene>
    <name evidence="9" type="ORF">LQ50_14240</name>
</gene>
<dbReference type="PANTHER" id="PTHR22926">
    <property type="entry name" value="PHOSPHO-N-ACETYLMURAMOYL-PENTAPEPTIDE-TRANSFERASE"/>
    <property type="match status" value="1"/>
</dbReference>
<feature type="transmembrane region" description="Helical" evidence="8">
    <location>
        <begin position="286"/>
        <end position="304"/>
    </location>
</feature>
<feature type="transmembrane region" description="Helical" evidence="8">
    <location>
        <begin position="42"/>
        <end position="62"/>
    </location>
</feature>
<name>A0A0B0IE51_9BACI</name>
<evidence type="ECO:0000256" key="7">
    <source>
        <dbReference type="PIRSR" id="PIRSR600715-1"/>
    </source>
</evidence>
<feature type="transmembrane region" description="Helical" evidence="8">
    <location>
        <begin position="6"/>
        <end position="30"/>
    </location>
</feature>
<organism evidence="9 10">
    <name type="scientific">Halalkalibacter okhensis</name>
    <dbReference type="NCBI Taxonomy" id="333138"/>
    <lineage>
        <taxon>Bacteria</taxon>
        <taxon>Bacillati</taxon>
        <taxon>Bacillota</taxon>
        <taxon>Bacilli</taxon>
        <taxon>Bacillales</taxon>
        <taxon>Bacillaceae</taxon>
        <taxon>Halalkalibacter</taxon>
    </lineage>
</organism>
<comment type="subcellular location">
    <subcellularLocation>
        <location evidence="1">Cell membrane</location>
        <topology evidence="1">Multi-pass membrane protein</topology>
    </subcellularLocation>
</comment>
<feature type="binding site" evidence="7">
    <location>
        <position position="150"/>
    </location>
    <ligand>
        <name>Mg(2+)</name>
        <dbReference type="ChEBI" id="CHEBI:18420"/>
    </ligand>
</feature>
<dbReference type="AlphaFoldDB" id="A0A0B0IE51"/>
<keyword evidence="3" id="KW-0808">Transferase</keyword>
<accession>A0A0B0IE51</accession>
<keyword evidence="7" id="KW-0460">Magnesium</keyword>
<proteinExistence type="predicted"/>
<keyword evidence="4 8" id="KW-0812">Transmembrane</keyword>
<evidence type="ECO:0000313" key="9">
    <source>
        <dbReference type="EMBL" id="KHF39595.1"/>
    </source>
</evidence>
<dbReference type="Pfam" id="PF00953">
    <property type="entry name" value="Glycos_transf_4"/>
    <property type="match status" value="1"/>
</dbReference>
<feature type="transmembrane region" description="Helical" evidence="8">
    <location>
        <begin position="310"/>
        <end position="327"/>
    </location>
</feature>
<dbReference type="InterPro" id="IPR018480">
    <property type="entry name" value="PNAcMuramoyl-5peptid_Trfase_CS"/>
</dbReference>
<feature type="transmembrane region" description="Helical" evidence="8">
    <location>
        <begin position="130"/>
        <end position="151"/>
    </location>
</feature>
<dbReference type="GO" id="GO:0016780">
    <property type="term" value="F:phosphotransferase activity, for other substituted phosphate groups"/>
    <property type="evidence" value="ECO:0007669"/>
    <property type="project" value="InterPro"/>
</dbReference>